<comment type="similarity">
    <text evidence="1">Belongs to the TfdA dioxygenase family.</text>
</comment>
<evidence type="ECO:0000256" key="2">
    <source>
        <dbReference type="ARBA" id="ARBA00022723"/>
    </source>
</evidence>
<dbReference type="Gene3D" id="3.60.130.10">
    <property type="entry name" value="Clavaminate synthase-like"/>
    <property type="match status" value="1"/>
</dbReference>
<keyword evidence="9" id="KW-1185">Reference proteome</keyword>
<keyword evidence="5" id="KW-0408">Iron</keyword>
<evidence type="ECO:0000313" key="8">
    <source>
        <dbReference type="EMBL" id="TXL72131.1"/>
    </source>
</evidence>
<dbReference type="GO" id="GO:0046872">
    <property type="term" value="F:metal ion binding"/>
    <property type="evidence" value="ECO:0007669"/>
    <property type="project" value="UniProtKB-KW"/>
</dbReference>
<dbReference type="PANTHER" id="PTHR30468">
    <property type="entry name" value="ALPHA-KETOGLUTARATE-DEPENDENT SULFONATE DIOXYGENASE"/>
    <property type="match status" value="1"/>
</dbReference>
<dbReference type="Pfam" id="PF02668">
    <property type="entry name" value="TauD"/>
    <property type="match status" value="1"/>
</dbReference>
<dbReference type="InterPro" id="IPR042098">
    <property type="entry name" value="TauD-like_sf"/>
</dbReference>
<dbReference type="GO" id="GO:0000908">
    <property type="term" value="F:taurine dioxygenase activity"/>
    <property type="evidence" value="ECO:0007669"/>
    <property type="project" value="TreeGrafter"/>
</dbReference>
<feature type="compositionally biased region" description="Polar residues" evidence="6">
    <location>
        <begin position="169"/>
        <end position="178"/>
    </location>
</feature>
<dbReference type="InterPro" id="IPR051323">
    <property type="entry name" value="AtsK-like"/>
</dbReference>
<keyword evidence="2" id="KW-0479">Metal-binding</keyword>
<dbReference type="GO" id="GO:0006790">
    <property type="term" value="P:sulfur compound metabolic process"/>
    <property type="evidence" value="ECO:0007669"/>
    <property type="project" value="TreeGrafter"/>
</dbReference>
<dbReference type="GO" id="GO:0005737">
    <property type="term" value="C:cytoplasm"/>
    <property type="evidence" value="ECO:0007669"/>
    <property type="project" value="TreeGrafter"/>
</dbReference>
<evidence type="ECO:0000256" key="4">
    <source>
        <dbReference type="ARBA" id="ARBA00023002"/>
    </source>
</evidence>
<dbReference type="InterPro" id="IPR003819">
    <property type="entry name" value="TauD/TfdA-like"/>
</dbReference>
<feature type="domain" description="TauD/TfdA-like" evidence="7">
    <location>
        <begin position="8"/>
        <end position="230"/>
    </location>
</feature>
<evidence type="ECO:0000256" key="3">
    <source>
        <dbReference type="ARBA" id="ARBA00022964"/>
    </source>
</evidence>
<dbReference type="EMBL" id="VDUZ01000036">
    <property type="protein sequence ID" value="TXL72131.1"/>
    <property type="molecule type" value="Genomic_DNA"/>
</dbReference>
<dbReference type="RefSeq" id="WP_147850158.1">
    <property type="nucleotide sequence ID" value="NZ_VDUZ01000036.1"/>
</dbReference>
<dbReference type="Proteomes" id="UP000321638">
    <property type="component" value="Unassembled WGS sequence"/>
</dbReference>
<evidence type="ECO:0000313" key="9">
    <source>
        <dbReference type="Proteomes" id="UP000321638"/>
    </source>
</evidence>
<protein>
    <submittedName>
        <fullName evidence="8">TauD/TfdA family dioxygenase</fullName>
    </submittedName>
</protein>
<evidence type="ECO:0000259" key="7">
    <source>
        <dbReference type="Pfam" id="PF02668"/>
    </source>
</evidence>
<evidence type="ECO:0000256" key="6">
    <source>
        <dbReference type="SAM" id="MobiDB-lite"/>
    </source>
</evidence>
<feature type="region of interest" description="Disordered" evidence="6">
    <location>
        <begin position="169"/>
        <end position="188"/>
    </location>
</feature>
<accession>A0A5C8PG32</accession>
<keyword evidence="3 8" id="KW-0223">Dioxygenase</keyword>
<comment type="caution">
    <text evidence="8">The sequence shown here is derived from an EMBL/GenBank/DDBJ whole genome shotgun (WGS) entry which is preliminary data.</text>
</comment>
<dbReference type="SUPFAM" id="SSF51197">
    <property type="entry name" value="Clavaminate synthase-like"/>
    <property type="match status" value="1"/>
</dbReference>
<gene>
    <name evidence="8" type="ORF">FHP25_27305</name>
</gene>
<name>A0A5C8PG32_9HYPH</name>
<keyword evidence="4" id="KW-0560">Oxidoreductase</keyword>
<evidence type="ECO:0000256" key="1">
    <source>
        <dbReference type="ARBA" id="ARBA00005896"/>
    </source>
</evidence>
<reference evidence="8 9" key="1">
    <citation type="submission" date="2019-06" db="EMBL/GenBank/DDBJ databases">
        <title>New taxonomy in bacterial strain CC-CFT640, isolated from vineyard.</title>
        <authorList>
            <person name="Lin S.-Y."/>
            <person name="Tsai C.-F."/>
            <person name="Young C.-C."/>
        </authorList>
    </citation>
    <scope>NUCLEOTIDE SEQUENCE [LARGE SCALE GENOMIC DNA]</scope>
    <source>
        <strain evidence="8 9">CC-CFT640</strain>
    </source>
</reference>
<proteinExistence type="inferred from homology"/>
<organism evidence="8 9">
    <name type="scientific">Vineibacter terrae</name>
    <dbReference type="NCBI Taxonomy" id="2586908"/>
    <lineage>
        <taxon>Bacteria</taxon>
        <taxon>Pseudomonadati</taxon>
        <taxon>Pseudomonadota</taxon>
        <taxon>Alphaproteobacteria</taxon>
        <taxon>Hyphomicrobiales</taxon>
        <taxon>Vineibacter</taxon>
    </lineage>
</organism>
<sequence length="240" mass="26637">MESQEVSITSLSPALGAEVHGLDLAEPLTGAQTDEIASAYRQHHLLAFRDQKLSKAAQIAFSRRFGEFELPVNKDYLGIDYPELHVVNNLGPSGRPQSLEDIENKGNYFWHTDASYMKRPSSTTLLYAVRLPRSGGDTMFANLAAAYQTLSDAMKAHIEALRVVHSWEQSRINSNSRPATEEEKRKAPPVVHPLVRTHPETGERALYLGNHTSHVAGMPIEDGCKLLAELLGPVFKPRSR</sequence>
<dbReference type="OrthoDB" id="7346227at2"/>
<dbReference type="PANTHER" id="PTHR30468:SF1">
    <property type="entry name" value="ALPHA-KETOGLUTARATE-DEPENDENT SULFONATE DIOXYGENASE"/>
    <property type="match status" value="1"/>
</dbReference>
<dbReference type="AlphaFoldDB" id="A0A5C8PG32"/>
<evidence type="ECO:0000256" key="5">
    <source>
        <dbReference type="ARBA" id="ARBA00023004"/>
    </source>
</evidence>